<dbReference type="RefSeq" id="WP_110839365.1">
    <property type="nucleotide sequence ID" value="NZ_QJVJ01000003.1"/>
</dbReference>
<comment type="caution">
    <text evidence="3">The sequence shown here is derived from an EMBL/GenBank/DDBJ whole genome shotgun (WGS) entry which is preliminary data.</text>
</comment>
<evidence type="ECO:0000259" key="1">
    <source>
        <dbReference type="Pfam" id="PF08874"/>
    </source>
</evidence>
<dbReference type="InterPro" id="IPR022123">
    <property type="entry name" value="DUF3658"/>
</dbReference>
<dbReference type="EMBL" id="QJVJ01000003">
    <property type="protein sequence ID" value="PYI55564.1"/>
    <property type="molecule type" value="Genomic_DNA"/>
</dbReference>
<dbReference type="InterPro" id="IPR014973">
    <property type="entry name" value="DUF1835"/>
</dbReference>
<dbReference type="Pfam" id="PF12395">
    <property type="entry name" value="DUF3658"/>
    <property type="match status" value="1"/>
</dbReference>
<gene>
    <name evidence="3" type="ORF">DLM86_07475</name>
</gene>
<reference evidence="3 4" key="1">
    <citation type="submission" date="2018-05" db="EMBL/GenBank/DDBJ databases">
        <title>Paenibacillus flagellatus sp. nov., isolated from selenium mineral soil.</title>
        <authorList>
            <person name="Dai X."/>
        </authorList>
    </citation>
    <scope>NUCLEOTIDE SEQUENCE [LARGE SCALE GENOMIC DNA]</scope>
    <source>
        <strain evidence="3 4">DXL2</strain>
    </source>
</reference>
<feature type="domain" description="DUF1835" evidence="1">
    <location>
        <begin position="73"/>
        <end position="194"/>
    </location>
</feature>
<sequence length="356" mass="41105">MDKWAEVRKAIEELSSQEAKLILVRMLLPLKTDESNEEAESKWYRSAKELYEELLVSRNGKSQWEPNADTAKVHLVFGDSIAGSLKLCIRRQGDAETNKVIVVRDSFAIGPLWQLHEKAGRAQRAEWFRDRMNDGGDPDDVAEDDSDYRKLTGQIANIPAGASVVIWSGKNAHEQVGLRYAAYLLRDRRNDVFVFDAADVCEKRFNRADRRIDYLHAGEVPTDKLQTVLGETEHNRPLTGETRRKLEQEWLSLAERHEALRIWDGERIVNVDERHFDAYLLETVEKLHAYRSNRDFIKAARVIGEAIGYCNQYVGDSFFEYRLRELIYNGALEIRGIPRGMRYYSVRRKKPDPSSS</sequence>
<organism evidence="3 4">
    <name type="scientific">Paenibacillus flagellatus</name>
    <dbReference type="NCBI Taxonomy" id="2211139"/>
    <lineage>
        <taxon>Bacteria</taxon>
        <taxon>Bacillati</taxon>
        <taxon>Bacillota</taxon>
        <taxon>Bacilli</taxon>
        <taxon>Bacillales</taxon>
        <taxon>Paenibacillaceae</taxon>
        <taxon>Paenibacillus</taxon>
    </lineage>
</organism>
<dbReference type="Pfam" id="PF08874">
    <property type="entry name" value="DUF1835"/>
    <property type="match status" value="1"/>
</dbReference>
<dbReference type="OrthoDB" id="343110at2"/>
<evidence type="ECO:0000259" key="2">
    <source>
        <dbReference type="Pfam" id="PF12395"/>
    </source>
</evidence>
<name>A0A2V5KBP6_9BACL</name>
<protein>
    <recommendedName>
        <fullName evidence="5">DUF1835 domain-containing protein</fullName>
    </recommendedName>
</protein>
<proteinExistence type="predicted"/>
<dbReference type="Proteomes" id="UP000247476">
    <property type="component" value="Unassembled WGS sequence"/>
</dbReference>
<feature type="domain" description="DUF3658" evidence="2">
    <location>
        <begin position="233"/>
        <end position="344"/>
    </location>
</feature>
<evidence type="ECO:0000313" key="3">
    <source>
        <dbReference type="EMBL" id="PYI55564.1"/>
    </source>
</evidence>
<accession>A0A2V5KBP6</accession>
<evidence type="ECO:0008006" key="5">
    <source>
        <dbReference type="Google" id="ProtNLM"/>
    </source>
</evidence>
<dbReference type="AlphaFoldDB" id="A0A2V5KBP6"/>
<evidence type="ECO:0000313" key="4">
    <source>
        <dbReference type="Proteomes" id="UP000247476"/>
    </source>
</evidence>
<keyword evidence="4" id="KW-1185">Reference proteome</keyword>